<comment type="caution">
    <text evidence="3">The sequence shown here is derived from an EMBL/GenBank/DDBJ whole genome shotgun (WGS) entry which is preliminary data.</text>
</comment>
<dbReference type="AlphaFoldDB" id="A0A918MI32"/>
<feature type="domain" description="Putative Flp pilus-assembly TadG-like N-terminal" evidence="2">
    <location>
        <begin position="21"/>
        <end position="67"/>
    </location>
</feature>
<reference evidence="3" key="1">
    <citation type="journal article" date="2014" name="Int. J. Syst. Evol. Microbiol.">
        <title>Complete genome sequence of Corynebacterium casei LMG S-19264T (=DSM 44701T), isolated from a smear-ripened cheese.</title>
        <authorList>
            <consortium name="US DOE Joint Genome Institute (JGI-PGF)"/>
            <person name="Walter F."/>
            <person name="Albersmeier A."/>
            <person name="Kalinowski J."/>
            <person name="Ruckert C."/>
        </authorList>
    </citation>
    <scope>NUCLEOTIDE SEQUENCE</scope>
    <source>
        <strain evidence="3">KCTC 23714</strain>
    </source>
</reference>
<keyword evidence="1" id="KW-0472">Membrane</keyword>
<keyword evidence="1" id="KW-1133">Transmembrane helix</keyword>
<evidence type="ECO:0000259" key="2">
    <source>
        <dbReference type="Pfam" id="PF13400"/>
    </source>
</evidence>
<name>A0A918MI32_9RHOB</name>
<evidence type="ECO:0000313" key="3">
    <source>
        <dbReference type="EMBL" id="GGW27870.1"/>
    </source>
</evidence>
<dbReference type="InterPro" id="IPR036465">
    <property type="entry name" value="vWFA_dom_sf"/>
</dbReference>
<proteinExistence type="predicted"/>
<keyword evidence="4" id="KW-1185">Reference proteome</keyword>
<accession>A0A918MI32</accession>
<evidence type="ECO:0000313" key="4">
    <source>
        <dbReference type="Proteomes" id="UP000628984"/>
    </source>
</evidence>
<dbReference type="RefSeq" id="WP_189633282.1">
    <property type="nucleotide sequence ID" value="NZ_BMYQ01000003.1"/>
</dbReference>
<gene>
    <name evidence="3" type="ORF">GCM10011452_15570</name>
</gene>
<dbReference type="Pfam" id="PF13400">
    <property type="entry name" value="Tad"/>
    <property type="match status" value="1"/>
</dbReference>
<dbReference type="SUPFAM" id="SSF53300">
    <property type="entry name" value="vWA-like"/>
    <property type="match status" value="1"/>
</dbReference>
<sequence>MTMTRKTHVPLLRKFLQGEEGSMLPFSTMIFTSMMLIGGLAIDVMRHEQKRVMLQQTLDNSVLAAAALKQTLDPATVVRDYFDKASLTQYLTSVTVSRGLNFKNVTATAAADTKPFFMSMMGVQDFSVAADSQAEERISNVEVSLVLDVSGSMDGSRITALRPAARSFVDTIFNNSEAGKVTMSIVPYSTQVNVGRNVRDLFTGTTEKHDSSFCLELPGSVFSSTTLPLSSVLHQNAHFDGFIWSTSNYAAYKTPQIRNCNADARNEVVTLGDNATTLKSRITNLQVDGNTSIELGVKWGALLLDPSARGLVNGLISRNAVSSAYAGRPLDAVSGDTIKVLVVMTDGENTYDVSVTPPYDGTGLSPFYFTGTTSKTLATYYWPERTGTSDFYSVSTGTWSTTASGTRATWQQAFSYATAQYLAFVTQRARGSTAAAWYETYTDTVNATTKNTRLQQICAAAKSAGMVIFGIGFEAPTDGKAQLKACATDAGHYYDASSLDIATVFQSIATQISMLKLKQ</sequence>
<dbReference type="Gene3D" id="3.40.50.410">
    <property type="entry name" value="von Willebrand factor, type A domain"/>
    <property type="match status" value="1"/>
</dbReference>
<dbReference type="InterPro" id="IPR028087">
    <property type="entry name" value="Tad_N"/>
</dbReference>
<feature type="transmembrane region" description="Helical" evidence="1">
    <location>
        <begin position="21"/>
        <end position="42"/>
    </location>
</feature>
<protein>
    <recommendedName>
        <fullName evidence="2">Putative Flp pilus-assembly TadG-like N-terminal domain-containing protein</fullName>
    </recommendedName>
</protein>
<evidence type="ECO:0000256" key="1">
    <source>
        <dbReference type="SAM" id="Phobius"/>
    </source>
</evidence>
<reference evidence="3" key="2">
    <citation type="submission" date="2020-09" db="EMBL/GenBank/DDBJ databases">
        <authorList>
            <person name="Sun Q."/>
            <person name="Kim S."/>
        </authorList>
    </citation>
    <scope>NUCLEOTIDE SEQUENCE</scope>
    <source>
        <strain evidence="3">KCTC 23714</strain>
    </source>
</reference>
<dbReference type="EMBL" id="BMYQ01000003">
    <property type="protein sequence ID" value="GGW27870.1"/>
    <property type="molecule type" value="Genomic_DNA"/>
</dbReference>
<organism evidence="3 4">
    <name type="scientific">Gemmobacter lanyuensis</name>
    <dbReference type="NCBI Taxonomy" id="1054497"/>
    <lineage>
        <taxon>Bacteria</taxon>
        <taxon>Pseudomonadati</taxon>
        <taxon>Pseudomonadota</taxon>
        <taxon>Alphaproteobacteria</taxon>
        <taxon>Rhodobacterales</taxon>
        <taxon>Paracoccaceae</taxon>
        <taxon>Gemmobacter</taxon>
    </lineage>
</organism>
<dbReference type="Proteomes" id="UP000628984">
    <property type="component" value="Unassembled WGS sequence"/>
</dbReference>
<keyword evidence="1" id="KW-0812">Transmembrane</keyword>